<dbReference type="Pfam" id="PF10294">
    <property type="entry name" value="Methyltransf_16"/>
    <property type="match status" value="1"/>
</dbReference>
<dbReference type="PANTHER" id="PTHR14614">
    <property type="entry name" value="HEPATOCELLULAR CARCINOMA-ASSOCIATED ANTIGEN"/>
    <property type="match status" value="1"/>
</dbReference>
<feature type="compositionally biased region" description="Basic and acidic residues" evidence="1">
    <location>
        <begin position="158"/>
        <end position="167"/>
    </location>
</feature>
<dbReference type="GO" id="GO:0005829">
    <property type="term" value="C:cytosol"/>
    <property type="evidence" value="ECO:0007669"/>
    <property type="project" value="TreeGrafter"/>
</dbReference>
<dbReference type="InterPro" id="IPR019410">
    <property type="entry name" value="Methyltransf_16"/>
</dbReference>
<name>A0A086TCS8_HAPC1</name>
<dbReference type="Proteomes" id="UP000029964">
    <property type="component" value="Unassembled WGS sequence"/>
</dbReference>
<evidence type="ECO:0000313" key="3">
    <source>
        <dbReference type="Proteomes" id="UP000029964"/>
    </source>
</evidence>
<dbReference type="Gene3D" id="3.40.50.150">
    <property type="entry name" value="Vaccinia Virus protein VP39"/>
    <property type="match status" value="1"/>
</dbReference>
<protein>
    <submittedName>
        <fullName evidence="2">Ribosomal N-lysine methyltransferase-like protein</fullName>
    </submittedName>
</protein>
<dbReference type="AlphaFoldDB" id="A0A086TCS8"/>
<dbReference type="HOGENOM" id="CLU_051532_1_1_1"/>
<feature type="compositionally biased region" description="Low complexity" evidence="1">
    <location>
        <begin position="168"/>
        <end position="177"/>
    </location>
</feature>
<organism evidence="2 3">
    <name type="scientific">Hapsidospora chrysogenum (strain ATCC 11550 / CBS 779.69 / DSM 880 / IAM 14645 / JCM 23072 / IMI 49137)</name>
    <name type="common">Acremonium chrysogenum</name>
    <dbReference type="NCBI Taxonomy" id="857340"/>
    <lineage>
        <taxon>Eukaryota</taxon>
        <taxon>Fungi</taxon>
        <taxon>Dikarya</taxon>
        <taxon>Ascomycota</taxon>
        <taxon>Pezizomycotina</taxon>
        <taxon>Sordariomycetes</taxon>
        <taxon>Hypocreomycetidae</taxon>
        <taxon>Hypocreales</taxon>
        <taxon>Bionectriaceae</taxon>
        <taxon>Hapsidospora</taxon>
    </lineage>
</organism>
<evidence type="ECO:0000256" key="1">
    <source>
        <dbReference type="SAM" id="MobiDB-lite"/>
    </source>
</evidence>
<dbReference type="EMBL" id="JPKY01000012">
    <property type="protein sequence ID" value="KFH47160.1"/>
    <property type="molecule type" value="Genomic_DNA"/>
</dbReference>
<gene>
    <name evidence="2" type="ORF">ACRE_019700</name>
</gene>
<dbReference type="GO" id="GO:0032991">
    <property type="term" value="C:protein-containing complex"/>
    <property type="evidence" value="ECO:0007669"/>
    <property type="project" value="TreeGrafter"/>
</dbReference>
<reference evidence="3" key="1">
    <citation type="journal article" date="2014" name="Genome Announc.">
        <title>Genome sequence and annotation of Acremonium chrysogenum, producer of the beta-lactam antibiotic cephalosporin C.</title>
        <authorList>
            <person name="Terfehr D."/>
            <person name="Dahlmann T.A."/>
            <person name="Specht T."/>
            <person name="Zadra I."/>
            <person name="Kuernsteiner H."/>
            <person name="Kueck U."/>
        </authorList>
    </citation>
    <scope>NUCLEOTIDE SEQUENCE [LARGE SCALE GENOMIC DNA]</scope>
    <source>
        <strain evidence="3">ATCC 11550 / CBS 779.69 / DSM 880 / IAM 14645 / JCM 23072 / IMI 49137</strain>
    </source>
</reference>
<keyword evidence="2" id="KW-0489">Methyltransferase</keyword>
<dbReference type="STRING" id="857340.A0A086TCS8"/>
<feature type="region of interest" description="Disordered" evidence="1">
    <location>
        <begin position="145"/>
        <end position="177"/>
    </location>
</feature>
<dbReference type="GO" id="GO:0032259">
    <property type="term" value="P:methylation"/>
    <property type="evidence" value="ECO:0007669"/>
    <property type="project" value="UniProtKB-KW"/>
</dbReference>
<keyword evidence="3" id="KW-1185">Reference proteome</keyword>
<comment type="caution">
    <text evidence="2">The sequence shown here is derived from an EMBL/GenBank/DDBJ whole genome shotgun (WGS) entry which is preliminary data.</text>
</comment>
<sequence>MALEALTSQLEDEIEDPEEETFLLFSRPAASHNLGFIDPAARTVDVSVAGRDFTIHQSPGVLSSTRAGGTTGAVLWKITPLFASYISSPSGHILPLLSSEDSPSVLELGCGISPLTALSLAPLVAHYILSDQPYVQRLVSLNIAENPPNPLPRRTKGKAADRRHQDSGSRSSSSSSSKVVFTPLDWETDSVTPSLSPTGHFDLVIACDCVYNDALVRPLVQTCADACRLKDELASRRGVEGDGQGQGATPCVCIVAQQLRSDDVFELWMTEFHRLFRVWRFPDLLLPEGLRPDDGFVIHAGVLRA</sequence>
<accession>A0A086TCS8</accession>
<dbReference type="GO" id="GO:0008757">
    <property type="term" value="F:S-adenosylmethionine-dependent methyltransferase activity"/>
    <property type="evidence" value="ECO:0007669"/>
    <property type="project" value="UniProtKB-ARBA"/>
</dbReference>
<dbReference type="OrthoDB" id="2529286at2759"/>
<keyword evidence="2" id="KW-0808">Transferase</keyword>
<dbReference type="SUPFAM" id="SSF53335">
    <property type="entry name" value="S-adenosyl-L-methionine-dependent methyltransferases"/>
    <property type="match status" value="1"/>
</dbReference>
<dbReference type="InterPro" id="IPR029063">
    <property type="entry name" value="SAM-dependent_MTases_sf"/>
</dbReference>
<evidence type="ECO:0000313" key="2">
    <source>
        <dbReference type="EMBL" id="KFH47160.1"/>
    </source>
</evidence>
<proteinExistence type="predicted"/>
<dbReference type="PANTHER" id="PTHR14614:SF109">
    <property type="entry name" value="RIBOSOMAL LYSINE N-METHYLTRANSFERASE 5"/>
    <property type="match status" value="1"/>
</dbReference>